<dbReference type="PANTHER" id="PTHR36453">
    <property type="entry name" value="SECRETED PROTEIN-RELATED"/>
    <property type="match status" value="1"/>
</dbReference>
<accession>A0A6V8KTW7</accession>
<reference evidence="3 4" key="2">
    <citation type="submission" date="2020-03" db="EMBL/GenBank/DDBJ databases">
        <authorList>
            <person name="Ichikawa N."/>
            <person name="Kimura A."/>
            <person name="Kitahashi Y."/>
            <person name="Uohara A."/>
        </authorList>
    </citation>
    <scope>NUCLEOTIDE SEQUENCE [LARGE SCALE GENOMIC DNA]</scope>
    <source>
        <strain evidence="3 4">NBRC 108638</strain>
    </source>
</reference>
<dbReference type="SUPFAM" id="SSF51126">
    <property type="entry name" value="Pectin lyase-like"/>
    <property type="match status" value="1"/>
</dbReference>
<dbReference type="AlphaFoldDB" id="A0A6V8KTW7"/>
<dbReference type="PANTHER" id="PTHR36453:SF1">
    <property type="entry name" value="RIGHT HANDED BETA HELIX DOMAIN-CONTAINING PROTEIN"/>
    <property type="match status" value="1"/>
</dbReference>
<feature type="region of interest" description="Disordered" evidence="1">
    <location>
        <begin position="115"/>
        <end position="141"/>
    </location>
</feature>
<reference evidence="3 4" key="1">
    <citation type="submission" date="2020-03" db="EMBL/GenBank/DDBJ databases">
        <title>Whole genome shotgun sequence of Phytohabitans rumicis NBRC 108638.</title>
        <authorList>
            <person name="Komaki H."/>
            <person name="Tamura T."/>
        </authorList>
    </citation>
    <scope>NUCLEOTIDE SEQUENCE [LARGE SCALE GENOMIC DNA]</scope>
    <source>
        <strain evidence="3 4">NBRC 108638</strain>
    </source>
</reference>
<organism evidence="3 4">
    <name type="scientific">Phytohabitans rumicis</name>
    <dbReference type="NCBI Taxonomy" id="1076125"/>
    <lineage>
        <taxon>Bacteria</taxon>
        <taxon>Bacillati</taxon>
        <taxon>Actinomycetota</taxon>
        <taxon>Actinomycetes</taxon>
        <taxon>Micromonosporales</taxon>
        <taxon>Micromonosporaceae</taxon>
    </lineage>
</organism>
<proteinExistence type="predicted"/>
<sequence length="141" mass="14461">MKTPDRRRGTRILALALTATLLPLPGAASASSSTAQIYVAPSGADTAPGTKARPFRTLERARDEARKLTGRGGDVFVNLQGGTYVLDRTLELTGADSGADGHRVTYRAIAGQRPVISGGSASPAGRGTTRPAASTGLRSAT</sequence>
<dbReference type="InterPro" id="IPR012334">
    <property type="entry name" value="Pectin_lyas_fold"/>
</dbReference>
<evidence type="ECO:0008006" key="5">
    <source>
        <dbReference type="Google" id="ProtNLM"/>
    </source>
</evidence>
<feature type="signal peptide" evidence="2">
    <location>
        <begin position="1"/>
        <end position="30"/>
    </location>
</feature>
<evidence type="ECO:0000313" key="4">
    <source>
        <dbReference type="Proteomes" id="UP000482960"/>
    </source>
</evidence>
<dbReference type="RefSeq" id="WP_173075923.1">
    <property type="nucleotide sequence ID" value="NZ_BLPG01000001.1"/>
</dbReference>
<evidence type="ECO:0000256" key="2">
    <source>
        <dbReference type="SAM" id="SignalP"/>
    </source>
</evidence>
<comment type="caution">
    <text evidence="3">The sequence shown here is derived from an EMBL/GenBank/DDBJ whole genome shotgun (WGS) entry which is preliminary data.</text>
</comment>
<evidence type="ECO:0000313" key="3">
    <source>
        <dbReference type="EMBL" id="GFJ88542.1"/>
    </source>
</evidence>
<dbReference type="EMBL" id="BLPG01000001">
    <property type="protein sequence ID" value="GFJ88542.1"/>
    <property type="molecule type" value="Genomic_DNA"/>
</dbReference>
<evidence type="ECO:0000256" key="1">
    <source>
        <dbReference type="SAM" id="MobiDB-lite"/>
    </source>
</evidence>
<protein>
    <recommendedName>
        <fullName evidence="5">Pectate lyase superfamily protein domain-containing protein</fullName>
    </recommendedName>
</protein>
<keyword evidence="2" id="KW-0732">Signal</keyword>
<name>A0A6V8KTW7_9ACTN</name>
<feature type="chain" id="PRO_5028899548" description="Pectate lyase superfamily protein domain-containing protein" evidence="2">
    <location>
        <begin position="31"/>
        <end position="141"/>
    </location>
</feature>
<gene>
    <name evidence="3" type="ORF">Prum_021840</name>
</gene>
<dbReference type="Proteomes" id="UP000482960">
    <property type="component" value="Unassembled WGS sequence"/>
</dbReference>
<dbReference type="InterPro" id="IPR011050">
    <property type="entry name" value="Pectin_lyase_fold/virulence"/>
</dbReference>
<keyword evidence="4" id="KW-1185">Reference proteome</keyword>
<dbReference type="Gene3D" id="2.160.20.10">
    <property type="entry name" value="Single-stranded right-handed beta-helix, Pectin lyase-like"/>
    <property type="match status" value="1"/>
</dbReference>